<dbReference type="EMBL" id="AE006470">
    <property type="protein sequence ID" value="AAM72614.1"/>
    <property type="molecule type" value="Genomic_DNA"/>
</dbReference>
<proteinExistence type="predicted"/>
<dbReference type="AlphaFoldDB" id="Q8KCM9"/>
<feature type="transmembrane region" description="Helical" evidence="1">
    <location>
        <begin position="28"/>
        <end position="48"/>
    </location>
</feature>
<keyword evidence="1" id="KW-0472">Membrane</keyword>
<keyword evidence="1" id="KW-0812">Transmembrane</keyword>
<evidence type="ECO:0000313" key="3">
    <source>
        <dbReference type="Proteomes" id="UP000001007"/>
    </source>
</evidence>
<dbReference type="STRING" id="194439.CT1385"/>
<reference evidence="2 3" key="1">
    <citation type="journal article" date="2002" name="Proc. Natl. Acad. Sci. U.S.A.">
        <title>The complete genome sequence of Chlorobium tepidum TLS, a photosynthetic, anaerobic, green-sulfur bacterium.</title>
        <authorList>
            <person name="Eisen J.A."/>
            <person name="Nelson K.E."/>
            <person name="Paulsen I.T."/>
            <person name="Heidelberg J.F."/>
            <person name="Wu M."/>
            <person name="Dodson R.J."/>
            <person name="Deboy R."/>
            <person name="Gwinn M.L."/>
            <person name="Nelson W.C."/>
            <person name="Haft D.H."/>
            <person name="Hickey E.K."/>
            <person name="Peterson J.D."/>
            <person name="Durkin A.S."/>
            <person name="Kolonay J.L."/>
            <person name="Yang F."/>
            <person name="Holt I."/>
            <person name="Umayam L.A."/>
            <person name="Mason T."/>
            <person name="Brenner M."/>
            <person name="Shea T.P."/>
            <person name="Parksey D."/>
            <person name="Nierman W.C."/>
            <person name="Feldblyum T.V."/>
            <person name="Hansen C.L."/>
            <person name="Craven M.B."/>
            <person name="Radune D."/>
            <person name="Vamathevan J."/>
            <person name="Khouri H."/>
            <person name="White O."/>
            <person name="Gruber T.M."/>
            <person name="Ketchum K.A."/>
            <person name="Venter J.C."/>
            <person name="Tettelin H."/>
            <person name="Bryant D.A."/>
            <person name="Fraser C.M."/>
        </authorList>
    </citation>
    <scope>NUCLEOTIDE SEQUENCE [LARGE SCALE GENOMIC DNA]</scope>
    <source>
        <strain evidence="3">ATCC 49652 / DSM 12025 / NBRC 103806 / TLS</strain>
    </source>
</reference>
<dbReference type="KEGG" id="cte:CT1385"/>
<gene>
    <name evidence="2" type="ordered locus">CT1385</name>
</gene>
<accession>Q8KCM9</accession>
<organism evidence="2 3">
    <name type="scientific">Chlorobaculum tepidum (strain ATCC 49652 / DSM 12025 / NBRC 103806 / TLS)</name>
    <name type="common">Chlorobium tepidum</name>
    <dbReference type="NCBI Taxonomy" id="194439"/>
    <lineage>
        <taxon>Bacteria</taxon>
        <taxon>Pseudomonadati</taxon>
        <taxon>Chlorobiota</taxon>
        <taxon>Chlorobiia</taxon>
        <taxon>Chlorobiales</taxon>
        <taxon>Chlorobiaceae</taxon>
        <taxon>Chlorobaculum</taxon>
    </lineage>
</organism>
<keyword evidence="3" id="KW-1185">Reference proteome</keyword>
<dbReference type="HOGENOM" id="CLU_2536498_0_0_10"/>
<evidence type="ECO:0000313" key="2">
    <source>
        <dbReference type="EMBL" id="AAM72614.1"/>
    </source>
</evidence>
<keyword evidence="1" id="KW-1133">Transmembrane helix</keyword>
<evidence type="ECO:0000256" key="1">
    <source>
        <dbReference type="SAM" id="Phobius"/>
    </source>
</evidence>
<name>Q8KCM9_CHLTE</name>
<dbReference type="EnsemblBacteria" id="AAM72614">
    <property type="protein sequence ID" value="AAM72614"/>
    <property type="gene ID" value="CT1385"/>
</dbReference>
<dbReference type="Proteomes" id="UP000001007">
    <property type="component" value="Chromosome"/>
</dbReference>
<protein>
    <submittedName>
        <fullName evidence="2">Uncharacterized protein</fullName>
    </submittedName>
</protein>
<sequence length="83" mass="9191">MMEWSSNGSSGIDSDATALRDRQITANLLAIAILEPLFYFAVTFLITYSGHRKLHIFAAPAHKNELANAKIRPFCSQGNRRPG</sequence>